<protein>
    <submittedName>
        <fullName evidence="4 5">Uncharacterized protein LOC107430264 isoform X1</fullName>
    </submittedName>
</protein>
<feature type="region of interest" description="Disordered" evidence="1">
    <location>
        <begin position="2169"/>
        <end position="2277"/>
    </location>
</feature>
<dbReference type="Pfam" id="PF05641">
    <property type="entry name" value="Agenet"/>
    <property type="match status" value="1"/>
</dbReference>
<dbReference type="InterPro" id="IPR055274">
    <property type="entry name" value="SWO1"/>
</dbReference>
<feature type="region of interest" description="Disordered" evidence="1">
    <location>
        <begin position="729"/>
        <end position="751"/>
    </location>
</feature>
<feature type="compositionally biased region" description="Polar residues" evidence="1">
    <location>
        <begin position="904"/>
        <end position="916"/>
    </location>
</feature>
<feature type="compositionally biased region" description="Basic and acidic residues" evidence="1">
    <location>
        <begin position="781"/>
        <end position="792"/>
    </location>
</feature>
<evidence type="ECO:0000313" key="3">
    <source>
        <dbReference type="Proteomes" id="UP001652623"/>
    </source>
</evidence>
<feature type="compositionally biased region" description="Basic and acidic residues" evidence="1">
    <location>
        <begin position="2077"/>
        <end position="2091"/>
    </location>
</feature>
<feature type="region of interest" description="Disordered" evidence="1">
    <location>
        <begin position="2070"/>
        <end position="2151"/>
    </location>
</feature>
<feature type="region of interest" description="Disordered" evidence="1">
    <location>
        <begin position="470"/>
        <end position="497"/>
    </location>
</feature>
<evidence type="ECO:0000313" key="7">
    <source>
        <dbReference type="RefSeq" id="XP_060674587.1"/>
    </source>
</evidence>
<dbReference type="PANTHER" id="PTHR48429:SF1">
    <property type="entry name" value="AGENET DOMAIN-CONTAINING PROTEIN"/>
    <property type="match status" value="1"/>
</dbReference>
<feature type="compositionally biased region" description="Basic and acidic residues" evidence="1">
    <location>
        <begin position="999"/>
        <end position="1011"/>
    </location>
</feature>
<feature type="region of interest" description="Disordered" evidence="1">
    <location>
        <begin position="1720"/>
        <end position="1744"/>
    </location>
</feature>
<feature type="compositionally biased region" description="Polar residues" evidence="1">
    <location>
        <begin position="627"/>
        <end position="643"/>
    </location>
</feature>
<feature type="domain" description="Agenet" evidence="2">
    <location>
        <begin position="1868"/>
        <end position="1926"/>
    </location>
</feature>
<feature type="region of interest" description="Disordered" evidence="1">
    <location>
        <begin position="767"/>
        <end position="983"/>
    </location>
</feature>
<dbReference type="CDD" id="cd20403">
    <property type="entry name" value="Tudor_Agenet_FMRP-like_rpt2"/>
    <property type="match status" value="1"/>
</dbReference>
<feature type="compositionally biased region" description="Polar residues" evidence="1">
    <location>
        <begin position="1315"/>
        <end position="1324"/>
    </location>
</feature>
<feature type="compositionally biased region" description="Basic and acidic residues" evidence="1">
    <location>
        <begin position="480"/>
        <end position="493"/>
    </location>
</feature>
<reference evidence="4 5" key="1">
    <citation type="submission" date="2025-05" db="UniProtKB">
        <authorList>
            <consortium name="RefSeq"/>
        </authorList>
    </citation>
    <scope>IDENTIFICATION</scope>
    <source>
        <tissue evidence="4 5">Seedling</tissue>
    </source>
</reference>
<dbReference type="RefSeq" id="XP_060674586.1">
    <property type="nucleotide sequence ID" value="XM_060818603.1"/>
</dbReference>
<evidence type="ECO:0000256" key="1">
    <source>
        <dbReference type="SAM" id="MobiDB-lite"/>
    </source>
</evidence>
<feature type="region of interest" description="Disordered" evidence="1">
    <location>
        <begin position="224"/>
        <end position="243"/>
    </location>
</feature>
<dbReference type="PANTHER" id="PTHR48429">
    <property type="entry name" value="AGENET DOMAIN-CONTAINING PROTEIN"/>
    <property type="match status" value="1"/>
</dbReference>
<feature type="region of interest" description="Disordered" evidence="1">
    <location>
        <begin position="1182"/>
        <end position="1211"/>
    </location>
</feature>
<feature type="compositionally biased region" description="Basic and acidic residues" evidence="1">
    <location>
        <begin position="931"/>
        <end position="943"/>
    </location>
</feature>
<dbReference type="RefSeq" id="XP_060674587.1">
    <property type="nucleotide sequence ID" value="XM_060818604.1"/>
</dbReference>
<dbReference type="CDD" id="cd20405">
    <property type="entry name" value="Tudor_Agenet_AtDUF_rpt1_3"/>
    <property type="match status" value="1"/>
</dbReference>
<feature type="compositionally biased region" description="Polar residues" evidence="1">
    <location>
        <begin position="2096"/>
        <end position="2115"/>
    </location>
</feature>
<dbReference type="RefSeq" id="XP_060674585.1">
    <property type="nucleotide sequence ID" value="XM_060818602.1"/>
</dbReference>
<evidence type="ECO:0000313" key="5">
    <source>
        <dbReference type="RefSeq" id="XP_060674585.1"/>
    </source>
</evidence>
<evidence type="ECO:0000313" key="6">
    <source>
        <dbReference type="RefSeq" id="XP_060674586.1"/>
    </source>
</evidence>
<evidence type="ECO:0000259" key="2">
    <source>
        <dbReference type="SMART" id="SM00743"/>
    </source>
</evidence>
<dbReference type="Proteomes" id="UP001652623">
    <property type="component" value="Chromosome 6"/>
</dbReference>
<proteinExistence type="predicted"/>
<dbReference type="RefSeq" id="XP_048319728.2">
    <property type="nucleotide sequence ID" value="XM_048463771.2"/>
</dbReference>
<sequence length="2277" mass="242856">MDYDDNDFQSQNLHLAGEGSTKYPPVLRPYALPKFDFDDSLQGHLRFDSLVETEVFLGIESNEDNRWIEDFSRGSSGIQFSSSAAESCSISRCNNVWSEATSSESVEMLLKSVGQEEIIPAQTIIEESDACDLPGCLTKEMEPSLKHDDNILSKTKDVPGVQSLLPLVEIPGNFSGLKGDVGVEQPCVKDGSQTQEDQLFVDGSSNNLDPNAVSEKCGVSVTDGNAFAGSRDDAQNREADTSYDKDMDAKAQEDSFAQGTPVDNSLTSVQNIITSKSELSSSDVQHQINVSNENLGGHVLSEKVQMDSQNMDGNIVDNTTCNYEKLLCSTSKVETVAEVNAVKDSIISGGEFSSNILKGDSYQRVVDACNEGECSGVAVETSKCEDRVLCKDMDVGGEQDKVNKHQLSAVLVIGDAQLEGHAVEANFASGVVASSLESKLDSIVEITYGESRSKEDAVKSDQRLDIVMSEEPLASIEDNNVSKDEGNESRNSHMGDISDVTIKSSSAELGNETLVTGVSKGVKNSFEVPKENLSADDHVSPAILAESIQIHEQNKAYSDSDVHRCNQDAMVNKKESTELPIDSRNIDGESVESSDKGFGSSSFEASKGDKLIVSELQHATAIGSGSVSDVNLENSVPASSDTNDPVPLSTENDVKMDVDHEEIQATPLSVVGFADMDKKEEAASNISKETSLSSPVSSSQVEAGLGTVSGAKEGLPCDTGGQLSYEAVGQSCTEPGSEPQAPAASEVGKDHTKEVNVSLVAFESTEKEAAVAEAPEGHNGATKDKYLGRDTADSSEPATTNDKMLTQPGVRLKEMCSTAQIAQEGSEATLVSKDKSSGQTIEPSPIRDASGNHASSVASDPLLKSRTKFVSQDNGGSSADQNKPIYGSPKLAPRKYGKGIVKGSTKQKSTKQNSPVTLVVDQDDGNASNSHDPKGSDTSKERISGNFDVSALAELSKEDAGKNSQSTAAEPSSNPVLGQSDAKIAQDVAQASVRVSDAEIVRGRTKGTPERKTRRSSAKTTGKDSTKKGTLVKDTTPSRPSDKEKMSNVSLSQSGMFQLMQSNEMPHYGHVESTNTKSYFLLSAATSNLPDLNTSASPSVVFQQPFTDMQQVQLRAQIFVYGALIQGIAPEEAYMASAFGGPDGGRSLWENAWHACIARVHGQNANPINQETPLHARTGARAPDHVVKQSALQSKGTSPVGRASTKGTPTIVNPMIPLSSPLWSISTPVGDTLQSTVVQRGSVVDYQQALTPMHPFQTPPMRNLIGHNSSWMPLPTFRGPWVASPQPSLPEASSRFSTFPSTEAVQLTPIKETSIPHSSGTKHISSGPVVQSVGPASVFSGPSPLLDPKKVATSVGQHSADPKPRKRKKNLVPEEPSQINLQSQSQPEPVLASVDTNSLSTSVTITAPKTFVPKPTSDKVIPSVAPTSSEHFQKVDQNAVQTATLSEETLGKIKEARKQAEDAAARASTAVSHSQDLWSQLDKQKNSGLVSDVEAKLASAAVAVAAAAAVAKAAAAAANVASNAALQAKLMADEALILNGSVGSIQSTRISFSGENVLGKATPASILRGEDGANSSSSVIVAAREAAKRRVEAASAAAKRAENMDAIVKAAELAAEAVSQAGKIVAMGDPLPLSELVQFGPEGYWKIAQVSSEQGGKSIGVVREQSIAATYEEFANTSKHPKDGQSGKKGTQLTANEKSPIVKEVSKELTDDHLRLVDGVSGSVASSKRESRGQKGRKVSDLTPNTNVILESETGEKSSAVNAENEFGKAAEISEVNIIKEGSQVEVFKDGNGFKAAWFTATVLSVEDGKANVSYADIQSDEGLGQLKEWVPLKGEGDKAPKIRNARPLTAMRYEGTRKRRRAAIGDYTWSVGDRVDAWIADSWWEGVVTEKNKKDETTLTVHFPAQGETSVVKAWHLRPSLIWKDGEWVEFSNLRNDSSSLEGDIPQEKRIKLGSPAVEVKGKDKMLKSIDVADSGKLEESRLLDLSGNDKVFNIGKSTRNENKPDSTRTIRTGLRKEGSRVVIGVPKPGKKRKFMEVSKHYVADQGNKVNEVNDSAKLAKYLMPQVSGSRGLKSTKNDTKEKRVAESKLRSLKSGKQLSVSSRTVPQKNNLSGAVTAHGDDTVTDHTSKIKDSLSHDENSSGKHNQMETGSFSSIEEAAEGPIVFSSLAPTSDVPPSKKNSTSNTKSERANRGKLAPASGKLDKIEEDRVFNGDSGKSNSELVEPRRSNRRIQPTSRLLEGLQSSLIISKIPSVSHDKGHRSQNRSTPRGGNNHG</sequence>
<feature type="domain" description="Agenet" evidence="2">
    <location>
        <begin position="1777"/>
        <end position="1841"/>
    </location>
</feature>
<feature type="compositionally biased region" description="Polar residues" evidence="1">
    <location>
        <begin position="2233"/>
        <end position="2249"/>
    </location>
</feature>
<evidence type="ECO:0000313" key="4">
    <source>
        <dbReference type="RefSeq" id="XP_048319728.2"/>
    </source>
</evidence>
<feature type="compositionally biased region" description="Basic and acidic residues" evidence="1">
    <location>
        <begin position="2120"/>
        <end position="2143"/>
    </location>
</feature>
<feature type="compositionally biased region" description="Polar residues" evidence="1">
    <location>
        <begin position="868"/>
        <end position="881"/>
    </location>
</feature>
<feature type="compositionally biased region" description="Polar residues" evidence="1">
    <location>
        <begin position="962"/>
        <end position="977"/>
    </location>
</feature>
<feature type="region of interest" description="Disordered" evidence="1">
    <location>
        <begin position="1305"/>
        <end position="1390"/>
    </location>
</feature>
<dbReference type="SMART" id="SM00743">
    <property type="entry name" value="Agenet"/>
    <property type="match status" value="2"/>
</dbReference>
<evidence type="ECO:0000313" key="8">
    <source>
        <dbReference type="RefSeq" id="XP_060674588.1"/>
    </source>
</evidence>
<name>A0ABM4ACX7_ZIZJJ</name>
<accession>A0ABM4ACX7</accession>
<keyword evidence="3" id="KW-1185">Reference proteome</keyword>
<dbReference type="InterPro" id="IPR014002">
    <property type="entry name" value="Agenet_dom_plant"/>
</dbReference>
<feature type="region of interest" description="Disordered" evidence="1">
    <location>
        <begin position="1675"/>
        <end position="1697"/>
    </location>
</feature>
<feature type="compositionally biased region" description="Basic and acidic residues" evidence="1">
    <location>
        <begin position="2203"/>
        <end position="2213"/>
    </location>
</feature>
<gene>
    <name evidence="4 5 6 7 8" type="primary">LOC107430264</name>
</gene>
<dbReference type="RefSeq" id="XP_060674588.1">
    <property type="nucleotide sequence ID" value="XM_060818605.1"/>
</dbReference>
<feature type="region of interest" description="Disordered" evidence="1">
    <location>
        <begin position="627"/>
        <end position="650"/>
    </location>
</feature>
<feature type="compositionally biased region" description="Polar residues" evidence="1">
    <location>
        <begin position="2266"/>
        <end position="2277"/>
    </location>
</feature>
<dbReference type="InterPro" id="IPR008395">
    <property type="entry name" value="Agenet-like_dom"/>
</dbReference>
<feature type="compositionally biased region" description="Basic and acidic residues" evidence="1">
    <location>
        <begin position="230"/>
        <end position="243"/>
    </location>
</feature>
<feature type="compositionally biased region" description="Polar residues" evidence="1">
    <location>
        <begin position="1377"/>
        <end position="1387"/>
    </location>
</feature>
<dbReference type="GeneID" id="107430264"/>
<organism evidence="3 6">
    <name type="scientific">Ziziphus jujuba</name>
    <name type="common">Chinese jujube</name>
    <name type="synonym">Ziziphus sativa</name>
    <dbReference type="NCBI Taxonomy" id="326968"/>
    <lineage>
        <taxon>Eukaryota</taxon>
        <taxon>Viridiplantae</taxon>
        <taxon>Streptophyta</taxon>
        <taxon>Embryophyta</taxon>
        <taxon>Tracheophyta</taxon>
        <taxon>Spermatophyta</taxon>
        <taxon>Magnoliopsida</taxon>
        <taxon>eudicotyledons</taxon>
        <taxon>Gunneridae</taxon>
        <taxon>Pentapetalae</taxon>
        <taxon>rosids</taxon>
        <taxon>fabids</taxon>
        <taxon>Rosales</taxon>
        <taxon>Rhamnaceae</taxon>
        <taxon>Paliureae</taxon>
        <taxon>Ziziphus</taxon>
    </lineage>
</organism>
<feature type="compositionally biased region" description="Polar residues" evidence="1">
    <location>
        <begin position="1688"/>
        <end position="1697"/>
    </location>
</feature>
<feature type="compositionally biased region" description="Polar residues" evidence="1">
    <location>
        <begin position="794"/>
        <end position="804"/>
    </location>
</feature>
<feature type="region of interest" description="Disordered" evidence="1">
    <location>
        <begin position="999"/>
        <end position="1050"/>
    </location>
</feature>